<dbReference type="InterPro" id="IPR039329">
    <property type="entry name" value="SIAE"/>
</dbReference>
<protein>
    <submittedName>
        <fullName evidence="3">Sialate O-acetylesterase</fullName>
    </submittedName>
</protein>
<dbReference type="SUPFAM" id="SSF52266">
    <property type="entry name" value="SGNH hydrolase"/>
    <property type="match status" value="1"/>
</dbReference>
<dbReference type="SUPFAM" id="SSF49785">
    <property type="entry name" value="Galactose-binding domain-like"/>
    <property type="match status" value="1"/>
</dbReference>
<dbReference type="Proteomes" id="UP000190961">
    <property type="component" value="Unassembled WGS sequence"/>
</dbReference>
<dbReference type="STRING" id="688867.SAMN05660236_4716"/>
<dbReference type="Pfam" id="PF03629">
    <property type="entry name" value="SASA"/>
    <property type="match status" value="2"/>
</dbReference>
<dbReference type="PANTHER" id="PTHR22901">
    <property type="entry name" value="SIALATE O-ACETYLESTERASE"/>
    <property type="match status" value="1"/>
</dbReference>
<keyword evidence="1" id="KW-0378">Hydrolase</keyword>
<dbReference type="Gene3D" id="2.60.120.260">
    <property type="entry name" value="Galactose-binding domain-like"/>
    <property type="match status" value="1"/>
</dbReference>
<feature type="domain" description="Sialate O-acetylesterase" evidence="2">
    <location>
        <begin position="105"/>
        <end position="212"/>
    </location>
</feature>
<dbReference type="OrthoDB" id="9816001at2"/>
<dbReference type="Gene3D" id="2.60.40.10">
    <property type="entry name" value="Immunoglobulins"/>
    <property type="match status" value="1"/>
</dbReference>
<dbReference type="RefSeq" id="WP_079689213.1">
    <property type="nucleotide sequence ID" value="NZ_FUZU01000003.1"/>
</dbReference>
<dbReference type="InterPro" id="IPR005181">
    <property type="entry name" value="SASA"/>
</dbReference>
<dbReference type="InterPro" id="IPR008979">
    <property type="entry name" value="Galactose-bd-like_sf"/>
</dbReference>
<organism evidence="3 4">
    <name type="scientific">Ohtaekwangia koreensis</name>
    <dbReference type="NCBI Taxonomy" id="688867"/>
    <lineage>
        <taxon>Bacteria</taxon>
        <taxon>Pseudomonadati</taxon>
        <taxon>Bacteroidota</taxon>
        <taxon>Cytophagia</taxon>
        <taxon>Cytophagales</taxon>
        <taxon>Fulvivirgaceae</taxon>
        <taxon>Ohtaekwangia</taxon>
    </lineage>
</organism>
<dbReference type="GO" id="GO:0005975">
    <property type="term" value="P:carbohydrate metabolic process"/>
    <property type="evidence" value="ECO:0007669"/>
    <property type="project" value="TreeGrafter"/>
</dbReference>
<keyword evidence="4" id="KW-1185">Reference proteome</keyword>
<name>A0A1T5M7V5_9BACT</name>
<gene>
    <name evidence="3" type="ORF">SAMN05660236_4716</name>
</gene>
<reference evidence="3 4" key="1">
    <citation type="submission" date="2017-02" db="EMBL/GenBank/DDBJ databases">
        <authorList>
            <person name="Peterson S.W."/>
        </authorList>
    </citation>
    <scope>NUCLEOTIDE SEQUENCE [LARGE SCALE GENOMIC DNA]</scope>
    <source>
        <strain evidence="3 4">DSM 25262</strain>
    </source>
</reference>
<dbReference type="AlphaFoldDB" id="A0A1T5M7V5"/>
<dbReference type="GO" id="GO:0001681">
    <property type="term" value="F:sialate O-acetylesterase activity"/>
    <property type="evidence" value="ECO:0007669"/>
    <property type="project" value="InterPro"/>
</dbReference>
<dbReference type="InterPro" id="IPR036514">
    <property type="entry name" value="SGNH_hydro_sf"/>
</dbReference>
<proteinExistence type="predicted"/>
<evidence type="ECO:0000313" key="3">
    <source>
        <dbReference type="EMBL" id="SKC84225.1"/>
    </source>
</evidence>
<accession>A0A1T5M7V5</accession>
<feature type="domain" description="Sialate O-acetylesterase" evidence="2">
    <location>
        <begin position="428"/>
        <end position="544"/>
    </location>
</feature>
<dbReference type="InterPro" id="IPR013783">
    <property type="entry name" value="Ig-like_fold"/>
</dbReference>
<dbReference type="EMBL" id="FUZU01000003">
    <property type="protein sequence ID" value="SKC84225.1"/>
    <property type="molecule type" value="Genomic_DNA"/>
</dbReference>
<evidence type="ECO:0000256" key="1">
    <source>
        <dbReference type="ARBA" id="ARBA00022801"/>
    </source>
</evidence>
<sequence length="664" mass="74135">MVGIKYIAAIFIVLVAESMYAQRVKMPAFFGSDMVLQRQKPITFWGTAPAKSSFAVTFNGKKQKVKANAMGEWSAVYPALEAGGPYTFTVHTDSSYTFTNIAMGDVWICSGQSNMEWPLLRTFNASYELRHANYPQIRSFTVSRKVSSYPLKDTEPAQWKVCTPAEAASFTAVGYFFARTLHEELNIPIGIIHTSWGGTAIASWTSLDALYQHPDFRGKVDTFRLTRVQDRSVENLEKKNAEASLQWWNALEKKDPGLSERWYSEPTSESGWKKFIAPDFGADHEFANYAGSLWLRKTFNLSAEVATRDLVLNLEILNDMDITYCNGVEIGRSTWAPSRRIYTIPKNLLNAGANTIVIRLEHQAGNGCFKTHTAGDLRLFELAESDNPITVPLAGEWEYKAGLLAKDYPVKTPTIGLSRNIAVLYNAMIGPFTRLGIKGFTWYQGEGNSGKAYQYRSLLPLLINDWRKQFHQGDLPFMIVQISGYGKLAEEPVDNTWAELREAQAMALSMPNTGLAVSHDVGDPYDVHPTQKQVVGKRLAQEALKVTYGKSDLYTSPRYKSNEKSGDTIIIHFTNIGKGLQSRGAQVKGFAIAAADKKFVWADAIIKNATVRVWSKEIQNPVAVRYAWAGSPVESNGANVYSIEGFPVMSFRTDSWEGITLNKK</sequence>
<dbReference type="PANTHER" id="PTHR22901:SF0">
    <property type="entry name" value="SIALATE O-ACETYLESTERASE"/>
    <property type="match status" value="1"/>
</dbReference>
<dbReference type="Gene3D" id="3.40.50.1110">
    <property type="entry name" value="SGNH hydrolase"/>
    <property type="match status" value="2"/>
</dbReference>
<evidence type="ECO:0000313" key="4">
    <source>
        <dbReference type="Proteomes" id="UP000190961"/>
    </source>
</evidence>
<evidence type="ECO:0000259" key="2">
    <source>
        <dbReference type="Pfam" id="PF03629"/>
    </source>
</evidence>